<dbReference type="SUPFAM" id="SSF53649">
    <property type="entry name" value="Alkaline phosphatase-like"/>
    <property type="match status" value="1"/>
</dbReference>
<evidence type="ECO:0008006" key="2">
    <source>
        <dbReference type="Google" id="ProtNLM"/>
    </source>
</evidence>
<dbReference type="InterPro" id="IPR010869">
    <property type="entry name" value="DUF1501"/>
</dbReference>
<dbReference type="PANTHER" id="PTHR43737">
    <property type="entry name" value="BLL7424 PROTEIN"/>
    <property type="match status" value="1"/>
</dbReference>
<dbReference type="InterPro" id="IPR017850">
    <property type="entry name" value="Alkaline_phosphatase_core_sf"/>
</dbReference>
<gene>
    <name evidence="1" type="ORF">METZ01_LOCUS232004</name>
</gene>
<dbReference type="AlphaFoldDB" id="A0A382GVR8"/>
<feature type="non-terminal residue" evidence="1">
    <location>
        <position position="424"/>
    </location>
</feature>
<reference evidence="1" key="1">
    <citation type="submission" date="2018-05" db="EMBL/GenBank/DDBJ databases">
        <authorList>
            <person name="Lanie J.A."/>
            <person name="Ng W.-L."/>
            <person name="Kazmierczak K.M."/>
            <person name="Andrzejewski T.M."/>
            <person name="Davidsen T.M."/>
            <person name="Wayne K.J."/>
            <person name="Tettelin H."/>
            <person name="Glass J.I."/>
            <person name="Rusch D."/>
            <person name="Podicherti R."/>
            <person name="Tsui H.-C.T."/>
            <person name="Winkler M.E."/>
        </authorList>
    </citation>
    <scope>NUCLEOTIDE SEQUENCE</scope>
</reference>
<dbReference type="PANTHER" id="PTHR43737:SF1">
    <property type="entry name" value="DUF1501 DOMAIN-CONTAINING PROTEIN"/>
    <property type="match status" value="1"/>
</dbReference>
<proteinExistence type="predicted"/>
<evidence type="ECO:0000313" key="1">
    <source>
        <dbReference type="EMBL" id="SVB79150.1"/>
    </source>
</evidence>
<sequence>MLEIFGTNVMSSSHRNNHWNGHAFTNFHGSEREGLAVVDRRGMIKAGLAGMAGLSLPGLLRARDHAKRNGKSVGGNKSVILLWMCGGPSHIDTLDPKPDQPDNNRGPFDTIPTTHAGIRICEHLPKYAKLTDKLTIIRSVDCRGSSHQPNQVMQTGNLAAAPRVNREGRLYPAIGSIVSKLRGPNHPDLPANVVLNMNDRSHFAWGGWLGKEYDPLVGDNAGKLFDLTKGLSVDRLDNRKKLSDKLEAVRRNLDQGGDMSALDEFGQKAYDLLTGQKARTAFDLTNEPKKIIERYGDHSWAQKALLARRLVEAGVSFVTIDLSNHRASGTWDTHGDKFPPYGGIESGLKPLLPVFDHVFTTLVTDLDERGLLDEVLVIAMGEFGRTPQMGTQGSPDGRNHWPQIASMTLAGGGFRHGQVIGASS</sequence>
<dbReference type="Pfam" id="PF07394">
    <property type="entry name" value="DUF1501"/>
    <property type="match status" value="1"/>
</dbReference>
<accession>A0A382GVR8</accession>
<dbReference type="EMBL" id="UINC01057704">
    <property type="protein sequence ID" value="SVB79150.1"/>
    <property type="molecule type" value="Genomic_DNA"/>
</dbReference>
<protein>
    <recommendedName>
        <fullName evidence="2">DUF1501 domain-containing protein</fullName>
    </recommendedName>
</protein>
<name>A0A382GVR8_9ZZZZ</name>
<organism evidence="1">
    <name type="scientific">marine metagenome</name>
    <dbReference type="NCBI Taxonomy" id="408172"/>
    <lineage>
        <taxon>unclassified sequences</taxon>
        <taxon>metagenomes</taxon>
        <taxon>ecological metagenomes</taxon>
    </lineage>
</organism>